<evidence type="ECO:0000256" key="6">
    <source>
        <dbReference type="ARBA" id="ARBA00023136"/>
    </source>
</evidence>
<keyword evidence="7" id="KW-0998">Cell outer membrane</keyword>
<dbReference type="InterPro" id="IPR011662">
    <property type="entry name" value="Secretin/TonB_short_N"/>
</dbReference>
<evidence type="ECO:0000256" key="10">
    <source>
        <dbReference type="SAM" id="SignalP"/>
    </source>
</evidence>
<comment type="similarity">
    <text evidence="2">Belongs to the bacterial secretin family. PilQ subfamily.</text>
</comment>
<dbReference type="Gene3D" id="3.30.1370.120">
    <property type="match status" value="1"/>
</dbReference>
<name>A0ABY9YC69_9GAMM</name>
<dbReference type="Gene3D" id="2.60.40.3470">
    <property type="match status" value="1"/>
</dbReference>
<dbReference type="PRINTS" id="PR00811">
    <property type="entry name" value="BCTERIALGSPD"/>
</dbReference>
<feature type="region of interest" description="Disordered" evidence="9">
    <location>
        <begin position="315"/>
        <end position="334"/>
    </location>
</feature>
<dbReference type="InterPro" id="IPR004845">
    <property type="entry name" value="T2SS_GspD_CS"/>
</dbReference>
<dbReference type="Gene3D" id="3.30.1370.130">
    <property type="match status" value="1"/>
</dbReference>
<organism evidence="12 13">
    <name type="scientific">Stenotrophomonas aracearum</name>
    <dbReference type="NCBI Taxonomy" id="3003272"/>
    <lineage>
        <taxon>Bacteria</taxon>
        <taxon>Pseudomonadati</taxon>
        <taxon>Pseudomonadota</taxon>
        <taxon>Gammaproteobacteria</taxon>
        <taxon>Lysobacterales</taxon>
        <taxon>Lysobacteraceae</taxon>
        <taxon>Stenotrophomonas</taxon>
    </lineage>
</organism>
<evidence type="ECO:0000256" key="3">
    <source>
        <dbReference type="ARBA" id="ARBA00022448"/>
    </source>
</evidence>
<dbReference type="InterPro" id="IPR005644">
    <property type="entry name" value="NolW-like"/>
</dbReference>
<evidence type="ECO:0000256" key="8">
    <source>
        <dbReference type="RuleBase" id="RU004004"/>
    </source>
</evidence>
<dbReference type="InterPro" id="IPR001775">
    <property type="entry name" value="GspD/PilQ"/>
</dbReference>
<feature type="domain" description="Secretin/TonB short N-terminal" evidence="11">
    <location>
        <begin position="215"/>
        <end position="263"/>
    </location>
</feature>
<sequence>MTFSNAMLQRSVRRPKLIHLCALGVALMVANGTLLAATPAAAATTQGAGATPAVAPASLAVSKIDFKRGEDGSGRLILQFDGAGANPDLRTQGNSVVVDIGNATLPDTLQKSINVVDFATPVQRIDPKPYGGGTQLVLNTSTAFESLAYQTGNEYVVEISPRKSAPATGAITATTVTQAAAAVAQRGYSGKPVTFNFQDVPVRTVLQLIAEESNLNIVASDSVAGNVTLRLVNVPWDQALDIVLRAKGLDKRREGGVIWVAPQPELAKFEQDKEDARIAIDQRVDLVTEYVQINYHNAAQIFKALTEAKGIGGSSGGGGGGGGGSTSQEDSGFLSSRGRLVADERTNTLMISDIPKKVARMRELISVIDRPVDQVLIESRIVIATDTFARELGAKFGITGSRDNVYFSGNTTTNHSNITSDGENATEYQEALNEWAAGGGTGPVPVRPPRTINTGGLNWNLPVASTLNPGSLALSILNAGYLLDVELSAMQQESRGEVISNPRVVTTNQREAVIKQGKEIGYVTITGGTGGQAATPNVQFKEVLLELKVTPTITNDNRVFLNMSVKKDEVESYIVLEGYGQVPTINRREVNTAVLVDDGQTVVIGGVYEFTDRNSVNKVPFLGDVPFLGNLFKKRSRNKDKAELLVFVTPKVLRVAKTN</sequence>
<proteinExistence type="inferred from homology"/>
<feature type="chain" id="PRO_5046370101" evidence="10">
    <location>
        <begin position="37"/>
        <end position="659"/>
    </location>
</feature>
<evidence type="ECO:0000256" key="7">
    <source>
        <dbReference type="ARBA" id="ARBA00023237"/>
    </source>
</evidence>
<dbReference type="InterPro" id="IPR038591">
    <property type="entry name" value="NolW-like_sf"/>
</dbReference>
<comment type="subcellular location">
    <subcellularLocation>
        <location evidence="1 8">Cell outer membrane</location>
    </subcellularLocation>
</comment>
<evidence type="ECO:0000259" key="11">
    <source>
        <dbReference type="SMART" id="SM00965"/>
    </source>
</evidence>
<feature type="signal peptide" evidence="10">
    <location>
        <begin position="1"/>
        <end position="36"/>
    </location>
</feature>
<keyword evidence="3 8" id="KW-0813">Transport</keyword>
<feature type="compositionally biased region" description="Gly residues" evidence="9">
    <location>
        <begin position="315"/>
        <end position="325"/>
    </location>
</feature>
<dbReference type="Proteomes" id="UP001305421">
    <property type="component" value="Chromosome"/>
</dbReference>
<dbReference type="SMART" id="SM00965">
    <property type="entry name" value="STN"/>
    <property type="match status" value="1"/>
</dbReference>
<dbReference type="Pfam" id="PF03958">
    <property type="entry name" value="Secretin_N"/>
    <property type="match status" value="1"/>
</dbReference>
<evidence type="ECO:0000256" key="2">
    <source>
        <dbReference type="ARBA" id="ARBA00006304"/>
    </source>
</evidence>
<evidence type="ECO:0000313" key="12">
    <source>
        <dbReference type="EMBL" id="WNH48008.1"/>
    </source>
</evidence>
<dbReference type="RefSeq" id="WP_311182689.1">
    <property type="nucleotide sequence ID" value="NZ_CP115543.1"/>
</dbReference>
<evidence type="ECO:0000313" key="13">
    <source>
        <dbReference type="Proteomes" id="UP001305421"/>
    </source>
</evidence>
<dbReference type="EMBL" id="CP115543">
    <property type="protein sequence ID" value="WNH48008.1"/>
    <property type="molecule type" value="Genomic_DNA"/>
</dbReference>
<dbReference type="InterPro" id="IPR013355">
    <property type="entry name" value="Pilus_4_PilQ"/>
</dbReference>
<dbReference type="Pfam" id="PF07660">
    <property type="entry name" value="STN"/>
    <property type="match status" value="1"/>
</dbReference>
<dbReference type="PROSITE" id="PS00875">
    <property type="entry name" value="T2SP_D"/>
    <property type="match status" value="1"/>
</dbReference>
<keyword evidence="13" id="KW-1185">Reference proteome</keyword>
<dbReference type="InterPro" id="IPR004846">
    <property type="entry name" value="T2SS/T3SS_dom"/>
</dbReference>
<evidence type="ECO:0000256" key="1">
    <source>
        <dbReference type="ARBA" id="ARBA00004442"/>
    </source>
</evidence>
<dbReference type="InterPro" id="IPR021731">
    <property type="entry name" value="AMIN_dom"/>
</dbReference>
<accession>A0ABY9YC69</accession>
<evidence type="ECO:0000256" key="5">
    <source>
        <dbReference type="ARBA" id="ARBA00022927"/>
    </source>
</evidence>
<dbReference type="Pfam" id="PF11741">
    <property type="entry name" value="AMIN"/>
    <property type="match status" value="1"/>
</dbReference>
<evidence type="ECO:0000256" key="4">
    <source>
        <dbReference type="ARBA" id="ARBA00022729"/>
    </source>
</evidence>
<dbReference type="InterPro" id="IPR051808">
    <property type="entry name" value="Type_IV_pilus_biogenesis"/>
</dbReference>
<evidence type="ECO:0000256" key="9">
    <source>
        <dbReference type="SAM" id="MobiDB-lite"/>
    </source>
</evidence>
<keyword evidence="4 10" id="KW-0732">Signal</keyword>
<dbReference type="PANTHER" id="PTHR30604:SF1">
    <property type="entry name" value="DNA UTILIZATION PROTEIN HOFQ"/>
    <property type="match status" value="1"/>
</dbReference>
<reference evidence="12 13" key="1">
    <citation type="submission" date="2022-12" db="EMBL/GenBank/DDBJ databases">
        <title>Two new species, Stenotrophomonas aracearum and Stenotrophomonas oahuensis, isolated from Anthurium (Araceae family) in Hawaii.</title>
        <authorList>
            <person name="Chunag S.C."/>
            <person name="Dobhal S."/>
            <person name="Alvarez A."/>
            <person name="Arif M."/>
        </authorList>
    </citation>
    <scope>NUCLEOTIDE SEQUENCE [LARGE SCALE GENOMIC DNA]</scope>
    <source>
        <strain evidence="12 13">A5588</strain>
    </source>
</reference>
<dbReference type="PANTHER" id="PTHR30604">
    <property type="entry name" value="PROTEIN TRANSPORT PROTEIN HOFQ"/>
    <property type="match status" value="1"/>
</dbReference>
<keyword evidence="5" id="KW-0653">Protein transport</keyword>
<keyword evidence="6" id="KW-0472">Membrane</keyword>
<gene>
    <name evidence="12" type="ORF">PDM28_15190</name>
</gene>
<protein>
    <submittedName>
        <fullName evidence="12">Type IV pilus secretin PilQ family protein</fullName>
    </submittedName>
</protein>
<dbReference type="NCBIfam" id="TIGR02515">
    <property type="entry name" value="IV_pilus_PilQ"/>
    <property type="match status" value="1"/>
</dbReference>
<dbReference type="Pfam" id="PF00263">
    <property type="entry name" value="Secretin"/>
    <property type="match status" value="1"/>
</dbReference>